<dbReference type="SUPFAM" id="SSF53474">
    <property type="entry name" value="alpha/beta-Hydrolases"/>
    <property type="match status" value="1"/>
</dbReference>
<keyword evidence="3" id="KW-0732">Signal</keyword>
<evidence type="ECO:0000256" key="1">
    <source>
        <dbReference type="ARBA" id="ARBA00005964"/>
    </source>
</evidence>
<accession>A0AAJ8KLC4</accession>
<feature type="chain" id="PRO_5042314272" description="Carboxylic ester hydrolase" evidence="3">
    <location>
        <begin position="18"/>
        <end position="638"/>
    </location>
</feature>
<dbReference type="InterPro" id="IPR002018">
    <property type="entry name" value="CarbesteraseB"/>
</dbReference>
<dbReference type="InterPro" id="IPR029058">
    <property type="entry name" value="AB_hydrolase_fold"/>
</dbReference>
<dbReference type="PANTHER" id="PTHR11559">
    <property type="entry name" value="CARBOXYLESTERASE"/>
    <property type="match status" value="1"/>
</dbReference>
<dbReference type="EMBL" id="CP144531">
    <property type="protein sequence ID" value="WWC59666.1"/>
    <property type="molecule type" value="Genomic_DNA"/>
</dbReference>
<feature type="signal peptide" evidence="3">
    <location>
        <begin position="1"/>
        <end position="17"/>
    </location>
</feature>
<feature type="domain" description="Carboxylesterase type B" evidence="4">
    <location>
        <begin position="58"/>
        <end position="601"/>
    </location>
</feature>
<dbReference type="RefSeq" id="XP_065824569.1">
    <property type="nucleotide sequence ID" value="XM_065968497.1"/>
</dbReference>
<reference evidence="5" key="1">
    <citation type="submission" date="2013-07" db="EMBL/GenBank/DDBJ databases">
        <authorList>
            <consortium name="The Broad Institute Genome Sequencing Platform"/>
            <person name="Cuomo C."/>
            <person name="Litvintseva A."/>
            <person name="Chen Y."/>
            <person name="Heitman J."/>
            <person name="Sun S."/>
            <person name="Springer D."/>
            <person name="Dromer F."/>
            <person name="Young S.K."/>
            <person name="Zeng Q."/>
            <person name="Gargeya S."/>
            <person name="Fitzgerald M."/>
            <person name="Abouelleil A."/>
            <person name="Alvarado L."/>
            <person name="Berlin A.M."/>
            <person name="Chapman S.B."/>
            <person name="Dewar J."/>
            <person name="Goldberg J."/>
            <person name="Griggs A."/>
            <person name="Gujja S."/>
            <person name="Hansen M."/>
            <person name="Howarth C."/>
            <person name="Imamovic A."/>
            <person name="Larimer J."/>
            <person name="McCowan C."/>
            <person name="Murphy C."/>
            <person name="Pearson M."/>
            <person name="Priest M."/>
            <person name="Roberts A."/>
            <person name="Saif S."/>
            <person name="Shea T."/>
            <person name="Sykes S."/>
            <person name="Wortman J."/>
            <person name="Nusbaum C."/>
            <person name="Birren B."/>
        </authorList>
    </citation>
    <scope>NUCLEOTIDE SEQUENCE</scope>
    <source>
        <strain evidence="5">CBS 10117</strain>
    </source>
</reference>
<dbReference type="AlphaFoldDB" id="A0AAJ8KLC4"/>
<name>A0AAJ8KLC4_9TREE</name>
<dbReference type="Gene3D" id="3.40.50.1820">
    <property type="entry name" value="alpha/beta hydrolase"/>
    <property type="match status" value="1"/>
</dbReference>
<evidence type="ECO:0000256" key="2">
    <source>
        <dbReference type="ARBA" id="ARBA00022801"/>
    </source>
</evidence>
<comment type="similarity">
    <text evidence="1 3">Belongs to the type-B carboxylesterase/lipase family.</text>
</comment>
<evidence type="ECO:0000259" key="4">
    <source>
        <dbReference type="Pfam" id="PF00135"/>
    </source>
</evidence>
<dbReference type="InterPro" id="IPR050309">
    <property type="entry name" value="Type-B_Carboxylest/Lipase"/>
</dbReference>
<protein>
    <recommendedName>
        <fullName evidence="3">Carboxylic ester hydrolase</fullName>
        <ecNumber evidence="3">3.1.1.-</ecNumber>
    </recommendedName>
</protein>
<gene>
    <name evidence="5" type="ORF">I303_102228</name>
</gene>
<proteinExistence type="inferred from homology"/>
<reference evidence="5" key="2">
    <citation type="submission" date="2024-02" db="EMBL/GenBank/DDBJ databases">
        <title>Comparative genomics of Cryptococcus and Kwoniella reveals pathogenesis evolution and contrasting modes of karyotype evolution via chromosome fusion or intercentromeric recombination.</title>
        <authorList>
            <person name="Coelho M.A."/>
            <person name="David-Palma M."/>
            <person name="Shea T."/>
            <person name="Bowers K."/>
            <person name="McGinley-Smith S."/>
            <person name="Mohammad A.W."/>
            <person name="Gnirke A."/>
            <person name="Yurkov A.M."/>
            <person name="Nowrousian M."/>
            <person name="Sun S."/>
            <person name="Cuomo C.A."/>
            <person name="Heitman J."/>
        </authorList>
    </citation>
    <scope>NUCLEOTIDE SEQUENCE</scope>
    <source>
        <strain evidence="5">CBS 10117</strain>
    </source>
</reference>
<evidence type="ECO:0000313" key="6">
    <source>
        <dbReference type="Proteomes" id="UP000078595"/>
    </source>
</evidence>
<evidence type="ECO:0000313" key="5">
    <source>
        <dbReference type="EMBL" id="WWC59666.1"/>
    </source>
</evidence>
<dbReference type="Proteomes" id="UP000078595">
    <property type="component" value="Chromosome 2"/>
</dbReference>
<dbReference type="KEGG" id="kdj:28965331"/>
<dbReference type="EC" id="3.1.1.-" evidence="3"/>
<dbReference type="GeneID" id="28965331"/>
<dbReference type="Pfam" id="PF00135">
    <property type="entry name" value="COesterase"/>
    <property type="match status" value="1"/>
</dbReference>
<organism evidence="5 6">
    <name type="scientific">Kwoniella dejecticola CBS 10117</name>
    <dbReference type="NCBI Taxonomy" id="1296121"/>
    <lineage>
        <taxon>Eukaryota</taxon>
        <taxon>Fungi</taxon>
        <taxon>Dikarya</taxon>
        <taxon>Basidiomycota</taxon>
        <taxon>Agaricomycotina</taxon>
        <taxon>Tremellomycetes</taxon>
        <taxon>Tremellales</taxon>
        <taxon>Cryptococcaceae</taxon>
        <taxon>Kwoniella</taxon>
    </lineage>
</organism>
<dbReference type="PROSITE" id="PS00122">
    <property type="entry name" value="CARBOXYLESTERASE_B_1"/>
    <property type="match status" value="1"/>
</dbReference>
<dbReference type="GO" id="GO:0016787">
    <property type="term" value="F:hydrolase activity"/>
    <property type="evidence" value="ECO:0007669"/>
    <property type="project" value="UniProtKB-KW"/>
</dbReference>
<keyword evidence="6" id="KW-1185">Reference proteome</keyword>
<sequence length="638" mass="70879">MLWRPIILLLPLTLTLASPLNLLRLDTRKEKGEDESSETHPIAILHPNNTQWERTITIKGIYDETFNQDLFLGIPYAQPPIGPSRFRPPESYDYNHSNITSIEAQQHGPACLQAPNTLANGRYGMSEDCLFLDMYTPHRDSELERSHTRLPVVVYIHGGAFIEGTASIYNGSYLVAHSQKIGKPVIFVAVIFRLGIFGLGYGSGFAENKAANLALRDMIAALQWVKHHISGFGGDPHKVTVLGGSSGAVSISLLYLDPNFDLFRSAIMSSGSQSSAPTGPTGGTWEDSYQQLLNLTHCISPEQTENSFECLRLLPAETLLAAQFALKNDARWAGSFIFGQLQGIPFLGQGQLIVIKSAPSIDGDLIPKSPYELLEEGKFAKIPFITGTVKDEGTEFIPPDITGDQVIPVLASIEPNGLSIQSQTELEQAYPNIPDVGSPFGTGNETFGLDPAYKQASAIFGDVAFQAPRKHFLKAANQYGLHKAWSYSFEQISPDRPSYLGVSHATDVPYFLGEAKPGIGDAHYQQFNYTLEDAELSDEMMTYWINFIHHTNPNPPRKWYTARHLPKWPRYSIGGGKNMIKLKAEQIEVIQDDYRQEQMDFLYSLAEELNYKKKRESELDQEQGLGRGENVSCIRACD</sequence>
<evidence type="ECO:0000256" key="3">
    <source>
        <dbReference type="RuleBase" id="RU361235"/>
    </source>
</evidence>
<keyword evidence="2 3" id="KW-0378">Hydrolase</keyword>
<dbReference type="InterPro" id="IPR019826">
    <property type="entry name" value="Carboxylesterase_B_AS"/>
</dbReference>